<dbReference type="AlphaFoldDB" id="A0A3N1Y9V9"/>
<gene>
    <name evidence="1" type="ORF">EDC57_0308</name>
</gene>
<keyword evidence="2" id="KW-1185">Reference proteome</keyword>
<dbReference type="Proteomes" id="UP000276634">
    <property type="component" value="Unassembled WGS sequence"/>
</dbReference>
<accession>A0A3N1Y9V9</accession>
<dbReference type="EMBL" id="RJVI01000001">
    <property type="protein sequence ID" value="ROR34412.1"/>
    <property type="molecule type" value="Genomic_DNA"/>
</dbReference>
<reference evidence="1 2" key="1">
    <citation type="submission" date="2018-11" db="EMBL/GenBank/DDBJ databases">
        <title>Genomic Encyclopedia of Type Strains, Phase IV (KMG-IV): sequencing the most valuable type-strain genomes for metagenomic binning, comparative biology and taxonomic classification.</title>
        <authorList>
            <person name="Goeker M."/>
        </authorList>
    </citation>
    <scope>NUCLEOTIDE SEQUENCE [LARGE SCALE GENOMIC DNA]</scope>
    <source>
        <strain evidence="1 2">DSM 100275</strain>
    </source>
</reference>
<organism evidence="1 2">
    <name type="scientific">Inmirania thermothiophila</name>
    <dbReference type="NCBI Taxonomy" id="1750597"/>
    <lineage>
        <taxon>Bacteria</taxon>
        <taxon>Pseudomonadati</taxon>
        <taxon>Pseudomonadota</taxon>
        <taxon>Gammaproteobacteria</taxon>
        <taxon>Chromatiales</taxon>
        <taxon>Ectothiorhodospiraceae</taxon>
        <taxon>Inmirania</taxon>
    </lineage>
</organism>
<name>A0A3N1Y9V9_9GAMM</name>
<comment type="caution">
    <text evidence="1">The sequence shown here is derived from an EMBL/GenBank/DDBJ whole genome shotgun (WGS) entry which is preliminary data.</text>
</comment>
<dbReference type="OrthoDB" id="22392at72276"/>
<dbReference type="RefSeq" id="WP_123399557.1">
    <property type="nucleotide sequence ID" value="NZ_RJVI01000001.1"/>
</dbReference>
<protein>
    <submittedName>
        <fullName evidence="1">Uncharacterized protein</fullName>
    </submittedName>
</protein>
<proteinExistence type="predicted"/>
<sequence>MASLHVHRARIALLLRFDDAAVTAMARYSPRLLGETLAEAVARGVAERGLGYFPPLPRLVELGLAEPDLLAAVDDVTAFVLQAARNGGRQRLAALFSSVRVERVTSPAHTMPPMRPADPRAVEALAHHYAPDRARLELVVTSLERNAYEGAERWLGRRAARALAGLARDIRLLDAAPLEAGDG</sequence>
<evidence type="ECO:0000313" key="1">
    <source>
        <dbReference type="EMBL" id="ROR34412.1"/>
    </source>
</evidence>
<evidence type="ECO:0000313" key="2">
    <source>
        <dbReference type="Proteomes" id="UP000276634"/>
    </source>
</evidence>